<keyword evidence="2" id="KW-0732">Signal</keyword>
<comment type="caution">
    <text evidence="3">The sequence shown here is derived from an EMBL/GenBank/DDBJ whole genome shotgun (WGS) entry which is preliminary data.</text>
</comment>
<name>A0A8H7NH34_BIOOC</name>
<dbReference type="Proteomes" id="UP000616885">
    <property type="component" value="Unassembled WGS sequence"/>
</dbReference>
<accession>A0A8H7NH34</accession>
<feature type="region of interest" description="Disordered" evidence="1">
    <location>
        <begin position="42"/>
        <end position="88"/>
    </location>
</feature>
<dbReference type="AlphaFoldDB" id="A0A8H7NH34"/>
<reference evidence="3" key="1">
    <citation type="submission" date="2020-10" db="EMBL/GenBank/DDBJ databases">
        <title>High-Quality Genome Resource of Clonostachys rosea strain S41 by Oxford Nanopore Long-Read Sequencing.</title>
        <authorList>
            <person name="Wang H."/>
        </authorList>
    </citation>
    <scope>NUCLEOTIDE SEQUENCE</scope>
    <source>
        <strain evidence="3">S41</strain>
    </source>
</reference>
<organism evidence="3 4">
    <name type="scientific">Bionectria ochroleuca</name>
    <name type="common">Gliocladium roseum</name>
    <dbReference type="NCBI Taxonomy" id="29856"/>
    <lineage>
        <taxon>Eukaryota</taxon>
        <taxon>Fungi</taxon>
        <taxon>Dikarya</taxon>
        <taxon>Ascomycota</taxon>
        <taxon>Pezizomycotina</taxon>
        <taxon>Sordariomycetes</taxon>
        <taxon>Hypocreomycetidae</taxon>
        <taxon>Hypocreales</taxon>
        <taxon>Bionectriaceae</taxon>
        <taxon>Clonostachys</taxon>
    </lineage>
</organism>
<evidence type="ECO:0000313" key="4">
    <source>
        <dbReference type="Proteomes" id="UP000616885"/>
    </source>
</evidence>
<feature type="signal peptide" evidence="2">
    <location>
        <begin position="1"/>
        <end position="26"/>
    </location>
</feature>
<protein>
    <recommendedName>
        <fullName evidence="5">Secreted protein</fullName>
    </recommendedName>
</protein>
<evidence type="ECO:0000313" key="3">
    <source>
        <dbReference type="EMBL" id="KAF9755541.1"/>
    </source>
</evidence>
<dbReference type="EMBL" id="JADCTT010000003">
    <property type="protein sequence ID" value="KAF9755541.1"/>
    <property type="molecule type" value="Genomic_DNA"/>
</dbReference>
<evidence type="ECO:0000256" key="1">
    <source>
        <dbReference type="SAM" id="MobiDB-lite"/>
    </source>
</evidence>
<evidence type="ECO:0000256" key="2">
    <source>
        <dbReference type="SAM" id="SignalP"/>
    </source>
</evidence>
<evidence type="ECO:0008006" key="5">
    <source>
        <dbReference type="Google" id="ProtNLM"/>
    </source>
</evidence>
<proteinExistence type="predicted"/>
<gene>
    <name evidence="3" type="ORF">IM811_010982</name>
</gene>
<sequence>MLTCVGPRGFPLQPLFLLCSVRVACSGLTLCLAWQGNIEDTNPLPQRSMNPPQRTRAGLESRGPPLASRLSGPQTENRPKAWTEGRAPAGRGLGPLSCFGAVDHSLAYLASPSCWDVIAPRSFSRISSRATHISCKHVALAEHESYSMSEAVD</sequence>
<feature type="chain" id="PRO_5034068701" description="Secreted protein" evidence="2">
    <location>
        <begin position="27"/>
        <end position="153"/>
    </location>
</feature>
<feature type="compositionally biased region" description="Polar residues" evidence="1">
    <location>
        <begin position="42"/>
        <end position="53"/>
    </location>
</feature>